<organism evidence="3 4">
    <name type="scientific">Paramarasmius palmivorus</name>
    <dbReference type="NCBI Taxonomy" id="297713"/>
    <lineage>
        <taxon>Eukaryota</taxon>
        <taxon>Fungi</taxon>
        <taxon>Dikarya</taxon>
        <taxon>Basidiomycota</taxon>
        <taxon>Agaricomycotina</taxon>
        <taxon>Agaricomycetes</taxon>
        <taxon>Agaricomycetidae</taxon>
        <taxon>Agaricales</taxon>
        <taxon>Marasmiineae</taxon>
        <taxon>Marasmiaceae</taxon>
        <taxon>Paramarasmius</taxon>
    </lineage>
</organism>
<protein>
    <recommendedName>
        <fullName evidence="2">DUF7729 domain-containing protein</fullName>
    </recommendedName>
</protein>
<keyword evidence="1" id="KW-0732">Signal</keyword>
<name>A0AAW0CZS8_9AGAR</name>
<evidence type="ECO:0000313" key="4">
    <source>
        <dbReference type="Proteomes" id="UP001383192"/>
    </source>
</evidence>
<feature type="domain" description="DUF7729" evidence="2">
    <location>
        <begin position="30"/>
        <end position="150"/>
    </location>
</feature>
<evidence type="ECO:0000259" key="2">
    <source>
        <dbReference type="Pfam" id="PF24855"/>
    </source>
</evidence>
<evidence type="ECO:0000313" key="3">
    <source>
        <dbReference type="EMBL" id="KAK7045413.1"/>
    </source>
</evidence>
<comment type="caution">
    <text evidence="3">The sequence shown here is derived from an EMBL/GenBank/DDBJ whole genome shotgun (WGS) entry which is preliminary data.</text>
</comment>
<dbReference type="InterPro" id="IPR056146">
    <property type="entry name" value="DUF7729"/>
</dbReference>
<accession>A0AAW0CZS8</accession>
<feature type="signal peptide" evidence="1">
    <location>
        <begin position="1"/>
        <end position="17"/>
    </location>
</feature>
<proteinExistence type="predicted"/>
<feature type="chain" id="PRO_5043452025" description="DUF7729 domain-containing protein" evidence="1">
    <location>
        <begin position="18"/>
        <end position="313"/>
    </location>
</feature>
<reference evidence="3 4" key="1">
    <citation type="submission" date="2024-01" db="EMBL/GenBank/DDBJ databases">
        <title>A draft genome for a cacao thread blight-causing isolate of Paramarasmius palmivorus.</title>
        <authorList>
            <person name="Baruah I.K."/>
            <person name="Bukari Y."/>
            <person name="Amoako-Attah I."/>
            <person name="Meinhardt L.W."/>
            <person name="Bailey B.A."/>
            <person name="Cohen S.P."/>
        </authorList>
    </citation>
    <scope>NUCLEOTIDE SEQUENCE [LARGE SCALE GENOMIC DNA]</scope>
    <source>
        <strain evidence="3 4">GH-12</strain>
    </source>
</reference>
<dbReference type="AlphaFoldDB" id="A0AAW0CZS8"/>
<keyword evidence="4" id="KW-1185">Reference proteome</keyword>
<evidence type="ECO:0000256" key="1">
    <source>
        <dbReference type="SAM" id="SignalP"/>
    </source>
</evidence>
<sequence length="313" mass="33036">MFTSLAIVSLLTSAAVAQSTSNPLIPSGISSGCSSFLNNINNDSGIKQCTQSLMDDTAGYAPGGNTTTPTLAGMTSTLDKLCSGTNTACSEQAIRQALSDFYTQCSAELVGDQRNTQVITIYDTLYTIIPMKQAVCGKDDSGRYCVTKSASVVGGSSASPSGVKTNLADSNSWVGTIQNYLWSTSPTALSKRADAMFLNVTTYTERNIPFMFLTPDLDYNTLCTACTRSTLTPYINFQSNTPYAPGLNNSVLLKRETELYQGIQKTCGPNFLSQVVQAAGGLSDGSSNGSFKVEVGLVTIFISVITMAVASAL</sequence>
<dbReference type="Proteomes" id="UP001383192">
    <property type="component" value="Unassembled WGS sequence"/>
</dbReference>
<gene>
    <name evidence="3" type="ORF">VNI00_007666</name>
</gene>
<dbReference type="EMBL" id="JAYKXP010000025">
    <property type="protein sequence ID" value="KAK7045413.1"/>
    <property type="molecule type" value="Genomic_DNA"/>
</dbReference>
<dbReference type="Pfam" id="PF24855">
    <property type="entry name" value="DUF7729"/>
    <property type="match status" value="1"/>
</dbReference>